<protein>
    <submittedName>
        <fullName evidence="1">Uncharacterized protein</fullName>
    </submittedName>
</protein>
<dbReference type="STRING" id="466.Lmac_2871"/>
<evidence type="ECO:0000313" key="2">
    <source>
        <dbReference type="Proteomes" id="UP000054908"/>
    </source>
</evidence>
<dbReference type="Proteomes" id="UP000054908">
    <property type="component" value="Unassembled WGS sequence"/>
</dbReference>
<accession>A0A0W0VVD1</accession>
<dbReference type="AlphaFoldDB" id="A0A0W0VVD1"/>
<name>A0A0W0VVD1_9GAMM</name>
<keyword evidence="2" id="KW-1185">Reference proteome</keyword>
<dbReference type="EMBL" id="LNYL01000051">
    <property type="protein sequence ID" value="KTD23998.1"/>
    <property type="molecule type" value="Genomic_DNA"/>
</dbReference>
<comment type="caution">
    <text evidence="1">The sequence shown here is derived from an EMBL/GenBank/DDBJ whole genome shotgun (WGS) entry which is preliminary data.</text>
</comment>
<sequence>MDYRMKKPIITSCLSLMLSLRNNLILVAYTLWHIHYPNRADNKMFLYLETHQQ</sequence>
<reference evidence="1 2" key="1">
    <citation type="submission" date="2015-11" db="EMBL/GenBank/DDBJ databases">
        <title>Genomic analysis of 38 Legionella species identifies large and diverse effector repertoires.</title>
        <authorList>
            <person name="Burstein D."/>
            <person name="Amaro F."/>
            <person name="Zusman T."/>
            <person name="Lifshitz Z."/>
            <person name="Cohen O."/>
            <person name="Gilbert J.A."/>
            <person name="Pupko T."/>
            <person name="Shuman H.A."/>
            <person name="Segal G."/>
        </authorList>
    </citation>
    <scope>NUCLEOTIDE SEQUENCE [LARGE SCALE GENOMIC DNA]</scope>
    <source>
        <strain evidence="1 2">PX-1-G2-E2</strain>
    </source>
</reference>
<gene>
    <name evidence="1" type="ORF">Lmac_2871</name>
</gene>
<proteinExistence type="predicted"/>
<evidence type="ECO:0000313" key="1">
    <source>
        <dbReference type="EMBL" id="KTD23998.1"/>
    </source>
</evidence>
<organism evidence="1 2">
    <name type="scientific">Legionella maceachernii</name>
    <dbReference type="NCBI Taxonomy" id="466"/>
    <lineage>
        <taxon>Bacteria</taxon>
        <taxon>Pseudomonadati</taxon>
        <taxon>Pseudomonadota</taxon>
        <taxon>Gammaproteobacteria</taxon>
        <taxon>Legionellales</taxon>
        <taxon>Legionellaceae</taxon>
        <taxon>Legionella</taxon>
    </lineage>
</organism>
<dbReference type="PATRIC" id="fig|466.6.peg.3075"/>